<evidence type="ECO:0000256" key="1">
    <source>
        <dbReference type="SAM" id="SignalP"/>
    </source>
</evidence>
<dbReference type="Pfam" id="PF13585">
    <property type="entry name" value="CHU_C"/>
    <property type="match status" value="1"/>
</dbReference>
<sequence length="963" mass="103210">MTDPSYMKPLLLLALPLCMLLFPASAAAQCSAGTDRSVIVCNKDSDEGYKTFDLFSELGGIPSTGGIWSTNDPANFFALDRNTGIVNLWEVKNSGLHEFKYTITCSGIEESATMTVILGGYPGEDNTDGSADACGDDPAVNLHGYIGDETEGKFQDFNGLWEAVTPEAAPFLTTNFFNAKDAGTGIYEFTHTTPAVGACPSRQVRLILEVQRPANSGFGSNLVVCTSDDLSGLTDFDLNDLLEEEDINGTWSEGPSTDQLDDLTDHTIDIQAIRDNNLSGTFTFTYTVYPQHAVCTIQRTSVDIVILPTLRGTMEASNFCEGPENYTVLITDYDDTLIGSGTYEGSYTLVSDSGTSGGTTSIVLNNDRTGSFSINASNVVLNENTILSITSLGAEVCPDIQVPPVSFIVTDPVASVADSCQDTDIPVSLSHIFDATLDQANGNYDVTYTLTAPNGDESSYTTTSVAFSSGNASFSIPGDQVGESGEYDIRFDIDSGFDLGCAIATSFVLVPPPSAIELNLLVDNSCNATQIDVMVDAPVLDDGDYDIIYDVVSQGTGQTVLENTISFTGGTASYDLDVSPLAPGNYTVSVRSSQNDTTPCRIEFEFEESENFAIEGIPSLPVAEAEQTLCLGAFPESGPTLADIDVSANGQVLFYATATDTDILALDTPLQHGEDYFISNTDPDNNCEGSDRIRVVITLSDPQAPTALDPAPSFCASEEPSLQNLDAYVDGNGNNILWFDAPTGGSALGNDTPLIDGKSYFAVAQGSDQCPSSARVEIVPTVYGLEPASLEFTSLALCGLDNPSILDLRAVESDNAFEVLWYDTPEEGAPLDDNTLLQNETTYYAVSFNPETGCMNTERMAVTVDLTNCDPEDYGFFVPDGFSPNGDGRNDTFFVPNIEVIFPNYTLEIINRYGATMFKGDRNDPAWNGSNGGQVAPNGVYFYIINYNKKGHAPVQGRLYLNR</sequence>
<proteinExistence type="predicted"/>
<dbReference type="Proteomes" id="UP000184543">
    <property type="component" value="Unassembled WGS sequence"/>
</dbReference>
<dbReference type="EMBL" id="FQYU01000008">
    <property type="protein sequence ID" value="SHJ74799.1"/>
    <property type="molecule type" value="Genomic_DNA"/>
</dbReference>
<feature type="signal peptide" evidence="1">
    <location>
        <begin position="1"/>
        <end position="28"/>
    </location>
</feature>
<gene>
    <name evidence="2" type="ORF">SAMN04488513_10854</name>
</gene>
<protein>
    <submittedName>
        <fullName evidence="2">Gliding motility-associated C-terminal domain-containing protein</fullName>
    </submittedName>
</protein>
<reference evidence="3" key="1">
    <citation type="submission" date="2016-11" db="EMBL/GenBank/DDBJ databases">
        <authorList>
            <person name="Varghese N."/>
            <person name="Submissions S."/>
        </authorList>
    </citation>
    <scope>NUCLEOTIDE SEQUENCE [LARGE SCALE GENOMIC DNA]</scope>
    <source>
        <strain evidence="3">DSM 19858</strain>
    </source>
</reference>
<accession>A0A1M6LUF3</accession>
<dbReference type="RefSeq" id="WP_072994986.1">
    <property type="nucleotide sequence ID" value="NZ_FQYU01000008.1"/>
</dbReference>
<feature type="chain" id="PRO_5013110572" evidence="1">
    <location>
        <begin position="29"/>
        <end position="963"/>
    </location>
</feature>
<evidence type="ECO:0000313" key="3">
    <source>
        <dbReference type="Proteomes" id="UP000184543"/>
    </source>
</evidence>
<organism evidence="2 3">
    <name type="scientific">Pseudozobellia thermophila</name>
    <dbReference type="NCBI Taxonomy" id="192903"/>
    <lineage>
        <taxon>Bacteria</taxon>
        <taxon>Pseudomonadati</taxon>
        <taxon>Bacteroidota</taxon>
        <taxon>Flavobacteriia</taxon>
        <taxon>Flavobacteriales</taxon>
        <taxon>Flavobacteriaceae</taxon>
        <taxon>Pseudozobellia</taxon>
    </lineage>
</organism>
<dbReference type="OrthoDB" id="1236981at2"/>
<name>A0A1M6LUF3_9FLAO</name>
<dbReference type="STRING" id="192903.SAMN04488513_10854"/>
<dbReference type="AlphaFoldDB" id="A0A1M6LUF3"/>
<dbReference type="NCBIfam" id="TIGR04131">
    <property type="entry name" value="Bac_Flav_CTERM"/>
    <property type="match status" value="1"/>
</dbReference>
<keyword evidence="3" id="KW-1185">Reference proteome</keyword>
<dbReference type="InterPro" id="IPR026341">
    <property type="entry name" value="T9SS_type_B"/>
</dbReference>
<keyword evidence="1" id="KW-0732">Signal</keyword>
<evidence type="ECO:0000313" key="2">
    <source>
        <dbReference type="EMBL" id="SHJ74799.1"/>
    </source>
</evidence>